<name>B7QLI0_IXOSC</name>
<dbReference type="InterPro" id="IPR011705">
    <property type="entry name" value="BACK"/>
</dbReference>
<dbReference type="Pfam" id="PF07707">
    <property type="entry name" value="BACK"/>
    <property type="match status" value="1"/>
</dbReference>
<dbReference type="OrthoDB" id="2359033at2759"/>
<dbReference type="InterPro" id="IPR011333">
    <property type="entry name" value="SKP1/BTB/POZ_sf"/>
</dbReference>
<feature type="domain" description="BACK" evidence="2">
    <location>
        <begin position="81"/>
        <end position="134"/>
    </location>
</feature>
<dbReference type="AlphaFoldDB" id="B7QLI0"/>
<dbReference type="InParanoid" id="B7QLI0"/>
<dbReference type="EMBL" id="ABJB010305684">
    <property type="status" value="NOT_ANNOTATED_CDS"/>
    <property type="molecule type" value="Genomic_DNA"/>
</dbReference>
<proteinExistence type="predicted"/>
<evidence type="ECO:0000313" key="3">
    <source>
        <dbReference type="EMBL" id="EEC19702.1"/>
    </source>
</evidence>
<evidence type="ECO:0000313" key="4">
    <source>
        <dbReference type="EnsemblMetazoa" id="ISCW014872-PA"/>
    </source>
</evidence>
<dbReference type="HOGENOM" id="CLU_1898567_0_0_1"/>
<reference evidence="4" key="2">
    <citation type="submission" date="2020-05" db="UniProtKB">
        <authorList>
            <consortium name="EnsemblMetazoa"/>
        </authorList>
    </citation>
    <scope>IDENTIFICATION</scope>
    <source>
        <strain evidence="4">wikel</strain>
    </source>
</reference>
<dbReference type="InterPro" id="IPR000210">
    <property type="entry name" value="BTB/POZ_dom"/>
</dbReference>
<sequence length="134" mass="15368">MSHIELKEEPPCEAVFGDFLGYLYTGRTRVDHARVLPLVALADKYNVKDLMHLCISYMAQHIVTAAHHNQLVSWFCYTLNCDSASVQTSFSNFIAWNFELVAQMEDFGNIELDVLISFLRRSDLVVASEFQLFK</sequence>
<dbReference type="SUPFAM" id="SSF54695">
    <property type="entry name" value="POZ domain"/>
    <property type="match status" value="1"/>
</dbReference>
<dbReference type="PANTHER" id="PTHR24410">
    <property type="entry name" value="HL07962P-RELATED"/>
    <property type="match status" value="1"/>
</dbReference>
<dbReference type="VEuPathDB" id="VectorBase:ISCP_009735"/>
<dbReference type="PaxDb" id="6945-B7QLI0"/>
<keyword evidence="5" id="KW-1185">Reference proteome</keyword>
<organism>
    <name type="scientific">Ixodes scapularis</name>
    <name type="common">Black-legged tick</name>
    <name type="synonym">Deer tick</name>
    <dbReference type="NCBI Taxonomy" id="6945"/>
    <lineage>
        <taxon>Eukaryota</taxon>
        <taxon>Metazoa</taxon>
        <taxon>Ecdysozoa</taxon>
        <taxon>Arthropoda</taxon>
        <taxon>Chelicerata</taxon>
        <taxon>Arachnida</taxon>
        <taxon>Acari</taxon>
        <taxon>Parasitiformes</taxon>
        <taxon>Ixodida</taxon>
        <taxon>Ixodoidea</taxon>
        <taxon>Ixodidae</taxon>
        <taxon>Ixodinae</taxon>
        <taxon>Ixodes</taxon>
    </lineage>
</organism>
<dbReference type="Gene3D" id="3.30.710.10">
    <property type="entry name" value="Potassium Channel Kv1.1, Chain A"/>
    <property type="match status" value="1"/>
</dbReference>
<dbReference type="VEuPathDB" id="VectorBase:ISCI014872"/>
<dbReference type="VEuPathDB" id="VectorBase:ISCW014872"/>
<dbReference type="PANTHER" id="PTHR24410:SF41">
    <property type="entry name" value="HL07962P"/>
    <property type="match status" value="1"/>
</dbReference>
<dbReference type="InterPro" id="IPR051481">
    <property type="entry name" value="BTB-POZ/Galectin-3-binding"/>
</dbReference>
<dbReference type="CDD" id="cd18493">
    <property type="entry name" value="BACK_BTBD17"/>
    <property type="match status" value="1"/>
</dbReference>
<dbReference type="STRING" id="6945.B7QLI0"/>
<dbReference type="EnsemblMetazoa" id="ISCW014872-RA">
    <property type="protein sequence ID" value="ISCW014872-PA"/>
    <property type="gene ID" value="ISCW014872"/>
</dbReference>
<dbReference type="Gene3D" id="1.25.40.420">
    <property type="match status" value="1"/>
</dbReference>
<evidence type="ECO:0000259" key="1">
    <source>
        <dbReference type="Pfam" id="PF00651"/>
    </source>
</evidence>
<dbReference type="Pfam" id="PF00651">
    <property type="entry name" value="BTB"/>
    <property type="match status" value="1"/>
</dbReference>
<evidence type="ECO:0000313" key="5">
    <source>
        <dbReference type="Proteomes" id="UP000001555"/>
    </source>
</evidence>
<feature type="domain" description="BTB" evidence="1">
    <location>
        <begin position="4"/>
        <end position="61"/>
    </location>
</feature>
<accession>B7QLI0</accession>
<gene>
    <name evidence="3" type="ORF">IscW_ISCW014872</name>
</gene>
<evidence type="ECO:0000259" key="2">
    <source>
        <dbReference type="Pfam" id="PF07707"/>
    </source>
</evidence>
<protein>
    <submittedName>
        <fullName evidence="3 4">Uncharacterized protein</fullName>
    </submittedName>
</protein>
<dbReference type="EMBL" id="DS965314">
    <property type="protein sequence ID" value="EEC19702.1"/>
    <property type="molecule type" value="Genomic_DNA"/>
</dbReference>
<reference evidence="3 5" key="1">
    <citation type="submission" date="2008-03" db="EMBL/GenBank/DDBJ databases">
        <title>Annotation of Ixodes scapularis.</title>
        <authorList>
            <consortium name="Ixodes scapularis Genome Project Consortium"/>
            <person name="Caler E."/>
            <person name="Hannick L.I."/>
            <person name="Bidwell S."/>
            <person name="Joardar V."/>
            <person name="Thiagarajan M."/>
            <person name="Amedeo P."/>
            <person name="Galinsky K.J."/>
            <person name="Schobel S."/>
            <person name="Inman J."/>
            <person name="Hostetler J."/>
            <person name="Miller J."/>
            <person name="Hammond M."/>
            <person name="Megy K."/>
            <person name="Lawson D."/>
            <person name="Kodira C."/>
            <person name="Sutton G."/>
            <person name="Meyer J."/>
            <person name="Hill C.A."/>
            <person name="Birren B."/>
            <person name="Nene V."/>
            <person name="Collins F."/>
            <person name="Alarcon-Chaidez F."/>
            <person name="Wikel S."/>
            <person name="Strausberg R."/>
        </authorList>
    </citation>
    <scope>NUCLEOTIDE SEQUENCE [LARGE SCALE GENOMIC DNA]</scope>
    <source>
        <strain evidence="5">Wikel</strain>
        <strain evidence="3">Wikel colony</strain>
    </source>
</reference>
<dbReference type="Proteomes" id="UP000001555">
    <property type="component" value="Unassembled WGS sequence"/>
</dbReference>